<feature type="compositionally biased region" description="Basic and acidic residues" evidence="20">
    <location>
        <begin position="789"/>
        <end position="800"/>
    </location>
</feature>
<dbReference type="PANTHER" id="PTHR12001:SF69">
    <property type="entry name" value="ALL TRANS-POLYPRENYL-DIPHOSPHATE SYNTHASE PDSS1"/>
    <property type="match status" value="1"/>
</dbReference>
<feature type="region of interest" description="Disordered" evidence="20">
    <location>
        <begin position="482"/>
        <end position="502"/>
    </location>
</feature>
<feature type="region of interest" description="Disordered" evidence="20">
    <location>
        <begin position="590"/>
        <end position="618"/>
    </location>
</feature>
<comment type="subunit">
    <text evidence="13">Heterotetramer composed of 2 PDSS1/DPS1 and 2 PDSS2/DLP1 subunits.</text>
</comment>
<dbReference type="GO" id="GO:0032478">
    <property type="term" value="C:heterotetrameric polyprenyl diphosphate synthase complex"/>
    <property type="evidence" value="ECO:0007669"/>
    <property type="project" value="UniProtKB-ARBA"/>
</dbReference>
<comment type="function">
    <text evidence="12">Heterotetrameric enzyme that catalyzes the condensation of farnesyl diphosphate (FPP), which acts as a primer, and isopentenyl diphosphate (IPP) to produce prenyl diphosphates of varying chain lengths and participates in the determination of the side chain of ubiquinone. Supplies nona and decaprenyl diphosphate, the precursors for the side chain of the isoprenoid quinones ubiquinone-9 (Q9)and ubiquinone-10 (Q10) respectively. The enzyme adds isopentenyl diphosphate molecules sequentially to farnesyl diphosphate with trans stereochemistry.</text>
</comment>
<evidence type="ECO:0000256" key="8">
    <source>
        <dbReference type="ARBA" id="ARBA00023128"/>
    </source>
</evidence>
<evidence type="ECO:0000256" key="1">
    <source>
        <dbReference type="ARBA" id="ARBA00001946"/>
    </source>
</evidence>
<evidence type="ECO:0000256" key="20">
    <source>
        <dbReference type="SAM" id="MobiDB-lite"/>
    </source>
</evidence>
<dbReference type="PANTHER" id="PTHR12001">
    <property type="entry name" value="GERANYLGERANYL PYROPHOSPHATE SYNTHASE"/>
    <property type="match status" value="1"/>
</dbReference>
<protein>
    <recommendedName>
        <fullName evidence="15">All trans-polyprenyl-diphosphate synthase PDSS1</fullName>
        <ecNumber evidence="14">2.5.1.91</ecNumber>
    </recommendedName>
    <alternativeName>
        <fullName evidence="18">All-trans-decaprenyl-diphosphate synthase subunit 1</fullName>
    </alternativeName>
    <alternativeName>
        <fullName evidence="16">Decaprenyl-diphosphate synthase subunit 1</fullName>
    </alternativeName>
    <alternativeName>
        <fullName evidence="17">Solanesyl-diphosphate synthase subunit 1</fullName>
    </alternativeName>
    <alternativeName>
        <fullName evidence="19">Trans-prenyltransferase 1</fullName>
    </alternativeName>
</protein>
<comment type="catalytic activity">
    <reaction evidence="11">
        <text>7 isopentenyl diphosphate + (2E,6E)-farnesyl diphosphate = all-trans-decaprenyl diphosphate + 7 diphosphate</text>
        <dbReference type="Rhea" id="RHEA:27802"/>
        <dbReference type="ChEBI" id="CHEBI:33019"/>
        <dbReference type="ChEBI" id="CHEBI:60721"/>
        <dbReference type="ChEBI" id="CHEBI:128769"/>
        <dbReference type="ChEBI" id="CHEBI:175763"/>
        <dbReference type="EC" id="2.5.1.91"/>
    </reaction>
    <physiologicalReaction direction="left-to-right" evidence="11">
        <dbReference type="Rhea" id="RHEA:27803"/>
    </physiologicalReaction>
</comment>
<dbReference type="InterPro" id="IPR008949">
    <property type="entry name" value="Isoprenoid_synthase_dom_sf"/>
</dbReference>
<evidence type="ECO:0000256" key="19">
    <source>
        <dbReference type="ARBA" id="ARBA00084036"/>
    </source>
</evidence>
<reference evidence="21" key="1">
    <citation type="journal article" date="2023" name="Genome Biol. Evol.">
        <title>Long-read-based Genome Assembly of Drosophila gunungcola Reveals Fewer Chemosensory Genes in Flower-breeding Species.</title>
        <authorList>
            <person name="Negi A."/>
            <person name="Liao B.Y."/>
            <person name="Yeh S.D."/>
        </authorList>
    </citation>
    <scope>NUCLEOTIDE SEQUENCE</scope>
    <source>
        <strain evidence="21">Sukarami</strain>
    </source>
</reference>
<evidence type="ECO:0000256" key="10">
    <source>
        <dbReference type="ARBA" id="ARBA00050825"/>
    </source>
</evidence>
<keyword evidence="8" id="KW-0496">Mitochondrion</keyword>
<keyword evidence="5" id="KW-0479">Metal-binding</keyword>
<dbReference type="InterPro" id="IPR033749">
    <property type="entry name" value="Polyprenyl_synt_CS"/>
</dbReference>
<comment type="catalytic activity">
    <reaction evidence="10">
        <text>6 isopentenyl diphosphate + (2E,6E)-farnesyl diphosphate = all-trans-nonaprenyl diphosphate + 6 diphosphate</text>
        <dbReference type="Rhea" id="RHEA:55364"/>
        <dbReference type="ChEBI" id="CHEBI:33019"/>
        <dbReference type="ChEBI" id="CHEBI:58391"/>
        <dbReference type="ChEBI" id="CHEBI:128769"/>
        <dbReference type="ChEBI" id="CHEBI:175763"/>
    </reaction>
    <physiologicalReaction direction="left-to-right" evidence="10">
        <dbReference type="Rhea" id="RHEA:55365"/>
    </physiologicalReaction>
</comment>
<dbReference type="Gene3D" id="1.10.600.10">
    <property type="entry name" value="Farnesyl Diphosphate Synthase"/>
    <property type="match status" value="1"/>
</dbReference>
<evidence type="ECO:0000256" key="9">
    <source>
        <dbReference type="ARBA" id="ARBA00023229"/>
    </source>
</evidence>
<accession>A0A9P9YYU7</accession>
<sequence length="869" mass="96794">QSPHKCSNSLKYSQCSKANVRQHSSVHTQQPAGPVREFQIDPYIILDDDLKYFYDDVRYLLKSGTSQPELDTIASYYFDGQGKALRPMVTMLMAKAINYHLNNESHQLVHKQRQIALFSEMVHSASLVHDDVIDQSDFRRGKPSVNALWNHKKVKIRYDIVASSVPPMFAQILTDLVQGEFMQLGSRETENERFAHYLTKTYRKTASLIANALKATAVIAQADDNVAEVAFQYGRNIGLAFQLVDDMLDFVSSTEQMGKPTAADLKLGLATAPVLFACEKYPELNPMVMRRFSEPGDVERAFELVHKSHGLEQTRFLAKKHCNEAIRLAQELTESPYQKGLQINAIADIAMTTSDEMGMGGNFCHDHIQHPLMWCDEKKRLVERKNAEESLRMWRRRKAEECARKEKDKQEYYDLFHQHCPWGRPGGGAPNVEVRRKDITAVGLHSTPTVTTAHRLNLLQPCRYNDFFSMQKKCHNNPLAAYHHHHHHAPPPPPPGGRLGHAHSVHHLQESGPRSSTVTICEREIPAKPGAGLKEHPSMSFRNKGHVDIELRYKPSPPCKGKPLLEKIVVSESEQRCPLQEKLASQKKRLQAKLEKPPCKDPWGKAGPGGKPWRSPKEVGNTFMKSLGWTNKEMLKELDQDNPVTPAEKNTFRKSRTGKNSKPQRCCEMCTCNCPAMSQSPPKPSPLSLPIPPGKKCPGPPGPPPGKILHHLKPQDCGGNKPIKLCPRMAARGPCPGSTSTATPDASTAGGGGGGNGGPYGEGGGVELVPLLARRRGMHRPISLSSTDVTKRTPSHDRYASKHKHTPKNCPLTTTTKIKCINSIIKNISHMKRLPKNLSCKLQCCSCDCPTALATGCCLKRLTLHIRQA</sequence>
<gene>
    <name evidence="21" type="ORF">M5D96_001810</name>
</gene>
<keyword evidence="9" id="KW-0414">Isoprene biosynthesis</keyword>
<comment type="similarity">
    <text evidence="3">Belongs to the FPP/GGPP synthase family.</text>
</comment>
<dbReference type="GO" id="GO:0006744">
    <property type="term" value="P:ubiquinone biosynthetic process"/>
    <property type="evidence" value="ECO:0007669"/>
    <property type="project" value="TreeGrafter"/>
</dbReference>
<comment type="cofactor">
    <cofactor evidence="1">
        <name>Mg(2+)</name>
        <dbReference type="ChEBI" id="CHEBI:18420"/>
    </cofactor>
</comment>
<dbReference type="GO" id="GO:0097269">
    <property type="term" value="F:all-trans-decaprenyl-diphosphate synthase activity"/>
    <property type="evidence" value="ECO:0007669"/>
    <property type="project" value="UniProtKB-EC"/>
</dbReference>
<feature type="compositionally biased region" description="Low complexity" evidence="20">
    <location>
        <begin position="736"/>
        <end position="748"/>
    </location>
</feature>
<evidence type="ECO:0000256" key="14">
    <source>
        <dbReference type="ARBA" id="ARBA00066510"/>
    </source>
</evidence>
<keyword evidence="7" id="KW-0443">Lipid metabolism</keyword>
<dbReference type="Pfam" id="PF00348">
    <property type="entry name" value="polyprenyl_synt"/>
    <property type="match status" value="1"/>
</dbReference>
<evidence type="ECO:0000256" key="6">
    <source>
        <dbReference type="ARBA" id="ARBA00022842"/>
    </source>
</evidence>
<evidence type="ECO:0000256" key="17">
    <source>
        <dbReference type="ARBA" id="ARBA00083184"/>
    </source>
</evidence>
<dbReference type="AlphaFoldDB" id="A0A9P9YYU7"/>
<feature type="region of interest" description="Disordered" evidence="20">
    <location>
        <begin position="734"/>
        <end position="763"/>
    </location>
</feature>
<evidence type="ECO:0000256" key="7">
    <source>
        <dbReference type="ARBA" id="ARBA00023098"/>
    </source>
</evidence>
<dbReference type="EMBL" id="JAMKOV010000001">
    <property type="protein sequence ID" value="KAI8045627.1"/>
    <property type="molecule type" value="Genomic_DNA"/>
</dbReference>
<evidence type="ECO:0000256" key="2">
    <source>
        <dbReference type="ARBA" id="ARBA00004173"/>
    </source>
</evidence>
<evidence type="ECO:0000256" key="15">
    <source>
        <dbReference type="ARBA" id="ARBA00073240"/>
    </source>
</evidence>
<feature type="region of interest" description="Disordered" evidence="20">
    <location>
        <begin position="642"/>
        <end position="662"/>
    </location>
</feature>
<organism evidence="21 22">
    <name type="scientific">Drosophila gunungcola</name>
    <name type="common">fruit fly</name>
    <dbReference type="NCBI Taxonomy" id="103775"/>
    <lineage>
        <taxon>Eukaryota</taxon>
        <taxon>Metazoa</taxon>
        <taxon>Ecdysozoa</taxon>
        <taxon>Arthropoda</taxon>
        <taxon>Hexapoda</taxon>
        <taxon>Insecta</taxon>
        <taxon>Pterygota</taxon>
        <taxon>Neoptera</taxon>
        <taxon>Endopterygota</taxon>
        <taxon>Diptera</taxon>
        <taxon>Brachycera</taxon>
        <taxon>Muscomorpha</taxon>
        <taxon>Ephydroidea</taxon>
        <taxon>Drosophilidae</taxon>
        <taxon>Drosophila</taxon>
        <taxon>Sophophora</taxon>
    </lineage>
</organism>
<dbReference type="GO" id="GO:0042811">
    <property type="term" value="P:pheromone biosynthetic process"/>
    <property type="evidence" value="ECO:0007669"/>
    <property type="project" value="UniProtKB-ARBA"/>
</dbReference>
<dbReference type="FunFam" id="1.10.600.10:FF:000011">
    <property type="entry name" value="Decaprenyl diphosphate synthase subunit 1"/>
    <property type="match status" value="1"/>
</dbReference>
<comment type="subcellular location">
    <subcellularLocation>
        <location evidence="2">Mitochondrion</location>
    </subcellularLocation>
</comment>
<dbReference type="CDD" id="cd00685">
    <property type="entry name" value="Trans_IPPS_HT"/>
    <property type="match status" value="1"/>
</dbReference>
<dbReference type="Proteomes" id="UP001059596">
    <property type="component" value="Chromosome 3R"/>
</dbReference>
<evidence type="ECO:0000256" key="11">
    <source>
        <dbReference type="ARBA" id="ARBA00051100"/>
    </source>
</evidence>
<feature type="compositionally biased region" description="Basic and acidic residues" evidence="20">
    <location>
        <begin position="592"/>
        <end position="603"/>
    </location>
</feature>
<name>A0A9P9YYU7_9MUSC</name>
<comment type="caution">
    <text evidence="21">The sequence shown here is derived from an EMBL/GenBank/DDBJ whole genome shotgun (WGS) entry which is preliminary data.</text>
</comment>
<dbReference type="GO" id="GO:0046872">
    <property type="term" value="F:metal ion binding"/>
    <property type="evidence" value="ECO:0007669"/>
    <property type="project" value="UniProtKB-KW"/>
</dbReference>
<evidence type="ECO:0000256" key="5">
    <source>
        <dbReference type="ARBA" id="ARBA00022723"/>
    </source>
</evidence>
<feature type="region of interest" description="Disordered" evidence="20">
    <location>
        <begin position="786"/>
        <end position="806"/>
    </location>
</feature>
<feature type="non-terminal residue" evidence="21">
    <location>
        <position position="1"/>
    </location>
</feature>
<evidence type="ECO:0000256" key="16">
    <source>
        <dbReference type="ARBA" id="ARBA00080324"/>
    </source>
</evidence>
<feature type="compositionally biased region" description="Gly residues" evidence="20">
    <location>
        <begin position="749"/>
        <end position="763"/>
    </location>
</feature>
<dbReference type="GO" id="GO:0008299">
    <property type="term" value="P:isoprenoid biosynthetic process"/>
    <property type="evidence" value="ECO:0007669"/>
    <property type="project" value="UniProtKB-KW"/>
</dbReference>
<keyword evidence="4" id="KW-0808">Transferase</keyword>
<dbReference type="SUPFAM" id="SSF48576">
    <property type="entry name" value="Terpenoid synthases"/>
    <property type="match status" value="1"/>
</dbReference>
<evidence type="ECO:0000313" key="22">
    <source>
        <dbReference type="Proteomes" id="UP001059596"/>
    </source>
</evidence>
<evidence type="ECO:0000256" key="18">
    <source>
        <dbReference type="ARBA" id="ARBA00083689"/>
    </source>
</evidence>
<dbReference type="InterPro" id="IPR000092">
    <property type="entry name" value="Polyprenyl_synt"/>
</dbReference>
<dbReference type="PROSITE" id="PS00444">
    <property type="entry name" value="POLYPRENYL_SYNTHASE_2"/>
    <property type="match status" value="1"/>
</dbReference>
<evidence type="ECO:0000256" key="4">
    <source>
        <dbReference type="ARBA" id="ARBA00022679"/>
    </source>
</evidence>
<evidence type="ECO:0000256" key="13">
    <source>
        <dbReference type="ARBA" id="ARBA00064334"/>
    </source>
</evidence>
<keyword evidence="22" id="KW-1185">Reference proteome</keyword>
<evidence type="ECO:0000313" key="21">
    <source>
        <dbReference type="EMBL" id="KAI8045627.1"/>
    </source>
</evidence>
<dbReference type="PROSITE" id="PS00723">
    <property type="entry name" value="POLYPRENYL_SYNTHASE_1"/>
    <property type="match status" value="1"/>
</dbReference>
<evidence type="ECO:0000256" key="3">
    <source>
        <dbReference type="ARBA" id="ARBA00006706"/>
    </source>
</evidence>
<proteinExistence type="inferred from homology"/>
<feature type="region of interest" description="Disordered" evidence="20">
    <location>
        <begin position="681"/>
        <end position="705"/>
    </location>
</feature>
<keyword evidence="6" id="KW-0460">Magnesium</keyword>
<dbReference type="SFLD" id="SFLDS00005">
    <property type="entry name" value="Isoprenoid_Synthase_Type_I"/>
    <property type="match status" value="1"/>
</dbReference>
<evidence type="ECO:0000256" key="12">
    <source>
        <dbReference type="ARBA" id="ARBA00057934"/>
    </source>
</evidence>
<dbReference type="EC" id="2.5.1.91" evidence="14"/>